<name>J3N289_ORYBR</name>
<dbReference type="Proteomes" id="UP000006038">
    <property type="component" value="Chromosome 10"/>
</dbReference>
<evidence type="ECO:0000313" key="1">
    <source>
        <dbReference type="EnsemblPlants" id="OB10G16370.1"/>
    </source>
</evidence>
<reference evidence="1" key="1">
    <citation type="journal article" date="2013" name="Nat. Commun.">
        <title>Whole-genome sequencing of Oryza brachyantha reveals mechanisms underlying Oryza genome evolution.</title>
        <authorList>
            <person name="Chen J."/>
            <person name="Huang Q."/>
            <person name="Gao D."/>
            <person name="Wang J."/>
            <person name="Lang Y."/>
            <person name="Liu T."/>
            <person name="Li B."/>
            <person name="Bai Z."/>
            <person name="Luis Goicoechea J."/>
            <person name="Liang C."/>
            <person name="Chen C."/>
            <person name="Zhang W."/>
            <person name="Sun S."/>
            <person name="Liao Y."/>
            <person name="Zhang X."/>
            <person name="Yang L."/>
            <person name="Song C."/>
            <person name="Wang M."/>
            <person name="Shi J."/>
            <person name="Liu G."/>
            <person name="Liu J."/>
            <person name="Zhou H."/>
            <person name="Zhou W."/>
            <person name="Yu Q."/>
            <person name="An N."/>
            <person name="Chen Y."/>
            <person name="Cai Q."/>
            <person name="Wang B."/>
            <person name="Liu B."/>
            <person name="Min J."/>
            <person name="Huang Y."/>
            <person name="Wu H."/>
            <person name="Li Z."/>
            <person name="Zhang Y."/>
            <person name="Yin Y."/>
            <person name="Song W."/>
            <person name="Jiang J."/>
            <person name="Jackson S.A."/>
            <person name="Wing R.A."/>
            <person name="Wang J."/>
            <person name="Chen M."/>
        </authorList>
    </citation>
    <scope>NUCLEOTIDE SEQUENCE [LARGE SCALE GENOMIC DNA]</scope>
    <source>
        <strain evidence="1">cv. IRGC 101232</strain>
    </source>
</reference>
<protein>
    <submittedName>
        <fullName evidence="1">Uncharacterized protein</fullName>
    </submittedName>
</protein>
<organism evidence="1">
    <name type="scientific">Oryza brachyantha</name>
    <name type="common">malo sina</name>
    <dbReference type="NCBI Taxonomy" id="4533"/>
    <lineage>
        <taxon>Eukaryota</taxon>
        <taxon>Viridiplantae</taxon>
        <taxon>Streptophyta</taxon>
        <taxon>Embryophyta</taxon>
        <taxon>Tracheophyta</taxon>
        <taxon>Spermatophyta</taxon>
        <taxon>Magnoliopsida</taxon>
        <taxon>Liliopsida</taxon>
        <taxon>Poales</taxon>
        <taxon>Poaceae</taxon>
        <taxon>BOP clade</taxon>
        <taxon>Oryzoideae</taxon>
        <taxon>Oryzeae</taxon>
        <taxon>Oryzinae</taxon>
        <taxon>Oryza</taxon>
    </lineage>
</organism>
<evidence type="ECO:0000313" key="2">
    <source>
        <dbReference type="Proteomes" id="UP000006038"/>
    </source>
</evidence>
<sequence length="61" mass="6988">MFLFLTLPVFGQRCIYASIRVLYLVETGDFCNFCYLLKVTLLDYCAGPVRLFILALISCIL</sequence>
<dbReference type="Gramene" id="OB10G16370.1">
    <property type="protein sequence ID" value="OB10G16370.1"/>
    <property type="gene ID" value="OB10G16370"/>
</dbReference>
<proteinExistence type="predicted"/>
<keyword evidence="2" id="KW-1185">Reference proteome</keyword>
<accession>J3N289</accession>
<dbReference type="HOGENOM" id="CLU_2929650_0_0_1"/>
<dbReference type="AlphaFoldDB" id="J3N289"/>
<reference evidence="1" key="2">
    <citation type="submission" date="2013-04" db="UniProtKB">
        <authorList>
            <consortium name="EnsemblPlants"/>
        </authorList>
    </citation>
    <scope>IDENTIFICATION</scope>
</reference>
<dbReference type="EnsemblPlants" id="OB10G16370.1">
    <property type="protein sequence ID" value="OB10G16370.1"/>
    <property type="gene ID" value="OB10G16370"/>
</dbReference>